<dbReference type="PANTHER" id="PTHR18896">
    <property type="entry name" value="PHOSPHOLIPASE D"/>
    <property type="match status" value="1"/>
</dbReference>
<dbReference type="InterPro" id="IPR024632">
    <property type="entry name" value="PLipase_D_C"/>
</dbReference>
<dbReference type="GO" id="GO:0005886">
    <property type="term" value="C:plasma membrane"/>
    <property type="evidence" value="ECO:0007669"/>
    <property type="project" value="TreeGrafter"/>
</dbReference>
<dbReference type="EC" id="3.1.4.4" evidence="2"/>
<dbReference type="SMART" id="SM00155">
    <property type="entry name" value="PLDc"/>
    <property type="match status" value="1"/>
</dbReference>
<dbReference type="Pfam" id="PF00614">
    <property type="entry name" value="PLDc"/>
    <property type="match status" value="1"/>
</dbReference>
<keyword evidence="8" id="KW-0443">Lipid metabolism</keyword>
<evidence type="ECO:0000256" key="2">
    <source>
        <dbReference type="ARBA" id="ARBA00012027"/>
    </source>
</evidence>
<accession>A0A6V7PVE6</accession>
<dbReference type="InterPro" id="IPR015679">
    <property type="entry name" value="PLipase_D_fam"/>
</dbReference>
<dbReference type="GO" id="GO:0004630">
    <property type="term" value="F:phospholipase D activity"/>
    <property type="evidence" value="ECO:0007669"/>
    <property type="project" value="UniProtKB-EC"/>
</dbReference>
<reference evidence="10" key="1">
    <citation type="submission" date="2020-07" db="EMBL/GenBank/DDBJ databases">
        <authorList>
            <person name="Lin J."/>
        </authorList>
    </citation>
    <scope>NUCLEOTIDE SEQUENCE</scope>
</reference>
<dbReference type="GO" id="GO:0009395">
    <property type="term" value="P:phospholipid catabolic process"/>
    <property type="evidence" value="ECO:0007669"/>
    <property type="project" value="TreeGrafter"/>
</dbReference>
<evidence type="ECO:0000256" key="4">
    <source>
        <dbReference type="ARBA" id="ARBA00022737"/>
    </source>
</evidence>
<evidence type="ECO:0000259" key="9">
    <source>
        <dbReference type="PROSITE" id="PS50035"/>
    </source>
</evidence>
<keyword evidence="5" id="KW-0378">Hydrolase</keyword>
<organism evidence="10">
    <name type="scientific">Ananas comosus var. bracteatus</name>
    <name type="common">red pineapple</name>
    <dbReference type="NCBI Taxonomy" id="296719"/>
    <lineage>
        <taxon>Eukaryota</taxon>
        <taxon>Viridiplantae</taxon>
        <taxon>Streptophyta</taxon>
        <taxon>Embryophyta</taxon>
        <taxon>Tracheophyta</taxon>
        <taxon>Spermatophyta</taxon>
        <taxon>Magnoliopsida</taxon>
        <taxon>Liliopsida</taxon>
        <taxon>Poales</taxon>
        <taxon>Bromeliaceae</taxon>
        <taxon>Bromelioideae</taxon>
        <taxon>Ananas</taxon>
    </lineage>
</organism>
<evidence type="ECO:0000256" key="8">
    <source>
        <dbReference type="ARBA" id="ARBA00023098"/>
    </source>
</evidence>
<evidence type="ECO:0000256" key="3">
    <source>
        <dbReference type="ARBA" id="ARBA00022723"/>
    </source>
</evidence>
<gene>
    <name evidence="10" type="ORF">CB5_LOCUS18040</name>
</gene>
<dbReference type="GO" id="GO:0046872">
    <property type="term" value="F:metal ion binding"/>
    <property type="evidence" value="ECO:0007669"/>
    <property type="project" value="UniProtKB-KW"/>
</dbReference>
<evidence type="ECO:0000313" key="10">
    <source>
        <dbReference type="EMBL" id="CAD1834829.1"/>
    </source>
</evidence>
<keyword evidence="7" id="KW-0442">Lipid degradation</keyword>
<dbReference type="InterPro" id="IPR001736">
    <property type="entry name" value="PLipase_D/transphosphatidylase"/>
</dbReference>
<evidence type="ECO:0000256" key="1">
    <source>
        <dbReference type="ARBA" id="ARBA00000798"/>
    </source>
</evidence>
<dbReference type="SUPFAM" id="SSF56024">
    <property type="entry name" value="Phospholipase D/nuclease"/>
    <property type="match status" value="1"/>
</dbReference>
<comment type="catalytic activity">
    <reaction evidence="1">
        <text>a 1,2-diacyl-sn-glycero-3-phosphocholine + H2O = a 1,2-diacyl-sn-glycero-3-phosphate + choline + H(+)</text>
        <dbReference type="Rhea" id="RHEA:14445"/>
        <dbReference type="ChEBI" id="CHEBI:15354"/>
        <dbReference type="ChEBI" id="CHEBI:15377"/>
        <dbReference type="ChEBI" id="CHEBI:15378"/>
        <dbReference type="ChEBI" id="CHEBI:57643"/>
        <dbReference type="ChEBI" id="CHEBI:58608"/>
        <dbReference type="EC" id="3.1.4.4"/>
    </reaction>
</comment>
<evidence type="ECO:0000256" key="6">
    <source>
        <dbReference type="ARBA" id="ARBA00022837"/>
    </source>
</evidence>
<dbReference type="PANTHER" id="PTHR18896:SF115">
    <property type="entry name" value="PHOSPHOLIPASE D ALPHA 1"/>
    <property type="match status" value="1"/>
</dbReference>
<dbReference type="Gene3D" id="3.30.870.10">
    <property type="entry name" value="Endonuclease Chain A"/>
    <property type="match status" value="1"/>
</dbReference>
<dbReference type="Pfam" id="PF12357">
    <property type="entry name" value="PLD_C"/>
    <property type="match status" value="1"/>
</dbReference>
<sequence length="262" mass="30056">MWPEGIPESASVQAILDWQRRTMEMMYADIAQAIRANGLQAEPKDYLSFFCLGNREVRTSGEYKPEERPNPDTDYERAQQARRFMIYVHAKMMIVDDEYIIIGSANINQRSMDGGRDSEIAMGAYQPDYLMTTKQPAKGQIHGFRLALWFEHLQRLDDDFLLPQSRECVRKVNQIAERNWNLYVSDMLYNDLPGHLLSYPMKINGMVSLQICQGWSSSQTPRLAFVAPSLTTFPPSSPHDPLCYTSLLSLCLKLRADTDVCK</sequence>
<protein>
    <recommendedName>
        <fullName evidence="2">phospholipase D</fullName>
        <ecNumber evidence="2">3.1.4.4</ecNumber>
    </recommendedName>
</protein>
<dbReference type="EMBL" id="LR862152">
    <property type="protein sequence ID" value="CAD1834829.1"/>
    <property type="molecule type" value="Genomic_DNA"/>
</dbReference>
<evidence type="ECO:0000256" key="5">
    <source>
        <dbReference type="ARBA" id="ARBA00022801"/>
    </source>
</evidence>
<dbReference type="AlphaFoldDB" id="A0A6V7PVE6"/>
<keyword evidence="4" id="KW-0677">Repeat</keyword>
<evidence type="ECO:0000256" key="7">
    <source>
        <dbReference type="ARBA" id="ARBA00022963"/>
    </source>
</evidence>
<dbReference type="PROSITE" id="PS50035">
    <property type="entry name" value="PLD"/>
    <property type="match status" value="1"/>
</dbReference>
<name>A0A6V7PVE6_ANACO</name>
<keyword evidence="6" id="KW-0106">Calcium</keyword>
<proteinExistence type="predicted"/>
<feature type="domain" description="PLD phosphodiesterase" evidence="9">
    <location>
        <begin position="84"/>
        <end position="111"/>
    </location>
</feature>
<keyword evidence="3" id="KW-0479">Metal-binding</keyword>